<dbReference type="Gene3D" id="3.30.497.10">
    <property type="entry name" value="Antithrombin, subunit I, domain 2"/>
    <property type="match status" value="2"/>
</dbReference>
<dbReference type="InterPro" id="IPR042178">
    <property type="entry name" value="Serpin_sf_1"/>
</dbReference>
<dbReference type="Ensembl" id="ENSCMMT00000024866.1">
    <property type="protein sequence ID" value="ENSCMMP00000022716.1"/>
    <property type="gene ID" value="ENSCMMG00000014166.1"/>
</dbReference>
<dbReference type="SMART" id="SM00093">
    <property type="entry name" value="SERPIN"/>
    <property type="match status" value="1"/>
</dbReference>
<dbReference type="InterPro" id="IPR000215">
    <property type="entry name" value="Serpin_fam"/>
</dbReference>
<dbReference type="Proteomes" id="UP000694556">
    <property type="component" value="Unassembled WGS sequence"/>
</dbReference>
<proteinExistence type="inferred from homology"/>
<dbReference type="AlphaFoldDB" id="A0A8C3CLY9"/>
<evidence type="ECO:0000313" key="4">
    <source>
        <dbReference type="Proteomes" id="UP000694556"/>
    </source>
</evidence>
<name>A0A8C3CLY9_CAIMO</name>
<dbReference type="PANTHER" id="PTHR11461">
    <property type="entry name" value="SERINE PROTEASE INHIBITOR, SERPIN"/>
    <property type="match status" value="1"/>
</dbReference>
<comment type="similarity">
    <text evidence="1">Belongs to the serpin family. Ov-serpin subfamily.</text>
</comment>
<sequence length="379" mass="42478">IFYFNVVNLTMGSISAASTEFCFDVFRELKVHHANENICYSPLSIISALAMVYLGARGNTESQMEKVLHFDNMTGMRGTTDSQCGPSEHIHDSFKDLLSGIAMPNATYVLKIADRLYLEKTYPVLPEYLNCAKKFYKAGLEEVDFKTATEEARQLINSWVDKETNGRIQDFLVPSSVDLNTVLVLVNAIYFKGTWKRAFKEEDTQEMPFSMTKQDSKPVQMMIQNSTFKVATVAAEKMKILELPYTSGELSMLVLLPDEVSGLEQVRPCQGKHRSYQCSGTWLPSELVKISIPTDKVELKHSNLSGISSAESLKMSEAVHGAYMVVNEEGTEVAGSTGVMGDIKTSPEFEEFRADHPFLFLIKHDPTNTILFFGRYCSP</sequence>
<dbReference type="InterPro" id="IPR023795">
    <property type="entry name" value="Serpin_CS"/>
</dbReference>
<evidence type="ECO:0000313" key="3">
    <source>
        <dbReference type="Ensembl" id="ENSCMMP00000022716.1"/>
    </source>
</evidence>
<dbReference type="PROSITE" id="PS00284">
    <property type="entry name" value="SERPIN"/>
    <property type="match status" value="1"/>
</dbReference>
<dbReference type="SUPFAM" id="SSF56574">
    <property type="entry name" value="Serpins"/>
    <property type="match status" value="1"/>
</dbReference>
<keyword evidence="4" id="KW-1185">Reference proteome</keyword>
<accession>A0A8C3CLY9</accession>
<reference evidence="3" key="1">
    <citation type="submission" date="2025-08" db="UniProtKB">
        <authorList>
            <consortium name="Ensembl"/>
        </authorList>
    </citation>
    <scope>IDENTIFICATION</scope>
</reference>
<reference evidence="3" key="2">
    <citation type="submission" date="2025-09" db="UniProtKB">
        <authorList>
            <consortium name="Ensembl"/>
        </authorList>
    </citation>
    <scope>IDENTIFICATION</scope>
</reference>
<dbReference type="FunFam" id="3.30.497.10:FF:000001">
    <property type="entry name" value="Serine protease inhibitor"/>
    <property type="match status" value="1"/>
</dbReference>
<feature type="domain" description="Serpin" evidence="2">
    <location>
        <begin position="23"/>
        <end position="379"/>
    </location>
</feature>
<dbReference type="GO" id="GO:0004867">
    <property type="term" value="F:serine-type endopeptidase inhibitor activity"/>
    <property type="evidence" value="ECO:0007669"/>
    <property type="project" value="InterPro"/>
</dbReference>
<protein>
    <recommendedName>
        <fullName evidence="2">Serpin domain-containing protein</fullName>
    </recommendedName>
</protein>
<dbReference type="InterPro" id="IPR036186">
    <property type="entry name" value="Serpin_sf"/>
</dbReference>
<dbReference type="Pfam" id="PF00079">
    <property type="entry name" value="Serpin"/>
    <property type="match status" value="2"/>
</dbReference>
<evidence type="ECO:0000259" key="2">
    <source>
        <dbReference type="SMART" id="SM00093"/>
    </source>
</evidence>
<dbReference type="Gene3D" id="2.30.39.10">
    <property type="entry name" value="Alpha-1-antitrypsin, domain 1"/>
    <property type="match status" value="1"/>
</dbReference>
<dbReference type="GO" id="GO:0005615">
    <property type="term" value="C:extracellular space"/>
    <property type="evidence" value="ECO:0007669"/>
    <property type="project" value="InterPro"/>
</dbReference>
<dbReference type="PANTHER" id="PTHR11461:SF186">
    <property type="entry name" value="SERPIN B4"/>
    <property type="match status" value="1"/>
</dbReference>
<evidence type="ECO:0000256" key="1">
    <source>
        <dbReference type="ARBA" id="ARBA00006426"/>
    </source>
</evidence>
<dbReference type="InterPro" id="IPR023796">
    <property type="entry name" value="Serpin_dom"/>
</dbReference>
<organism evidence="3 4">
    <name type="scientific">Cairina moschata</name>
    <name type="common">Muscovy duck</name>
    <dbReference type="NCBI Taxonomy" id="8855"/>
    <lineage>
        <taxon>Eukaryota</taxon>
        <taxon>Metazoa</taxon>
        <taxon>Chordata</taxon>
        <taxon>Craniata</taxon>
        <taxon>Vertebrata</taxon>
        <taxon>Euteleostomi</taxon>
        <taxon>Archelosauria</taxon>
        <taxon>Archosauria</taxon>
        <taxon>Dinosauria</taxon>
        <taxon>Saurischia</taxon>
        <taxon>Theropoda</taxon>
        <taxon>Coelurosauria</taxon>
        <taxon>Aves</taxon>
        <taxon>Neognathae</taxon>
        <taxon>Galloanserae</taxon>
        <taxon>Anseriformes</taxon>
        <taxon>Anatidae</taxon>
        <taxon>Anatinae</taxon>
        <taxon>Cairina</taxon>
    </lineage>
</organism>
<dbReference type="InterPro" id="IPR042185">
    <property type="entry name" value="Serpin_sf_2"/>
</dbReference>